<dbReference type="OrthoDB" id="78487at2759"/>
<dbReference type="PANTHER" id="PTHR23011:SF28">
    <property type="entry name" value="CYCLIC NUCLEOTIDE-BINDING DOMAIN CONTAINING PROTEIN"/>
    <property type="match status" value="1"/>
</dbReference>
<dbReference type="Pfam" id="PF00027">
    <property type="entry name" value="cNMP_binding"/>
    <property type="match status" value="1"/>
</dbReference>
<reference evidence="4 5" key="1">
    <citation type="submission" date="2019-03" db="EMBL/GenBank/DDBJ databases">
        <authorList>
            <person name="Gaulin E."/>
            <person name="Dumas B."/>
        </authorList>
    </citation>
    <scope>NUCLEOTIDE SEQUENCE [LARGE SCALE GENOMIC DNA]</scope>
    <source>
        <strain evidence="4">CBS 568.67</strain>
    </source>
</reference>
<feature type="region of interest" description="Disordered" evidence="1">
    <location>
        <begin position="1587"/>
        <end position="1636"/>
    </location>
</feature>
<evidence type="ECO:0000313" key="5">
    <source>
        <dbReference type="Proteomes" id="UP000332933"/>
    </source>
</evidence>
<evidence type="ECO:0000313" key="4">
    <source>
        <dbReference type="EMBL" id="VFT90041.1"/>
    </source>
</evidence>
<dbReference type="Proteomes" id="UP000332933">
    <property type="component" value="Unassembled WGS sequence"/>
</dbReference>
<reference evidence="3" key="2">
    <citation type="submission" date="2019-06" db="EMBL/GenBank/DDBJ databases">
        <title>Genomics analysis of Aphanomyces spp. identifies a new class of oomycete effector associated with host adaptation.</title>
        <authorList>
            <person name="Gaulin E."/>
        </authorList>
    </citation>
    <scope>NUCLEOTIDE SEQUENCE</scope>
    <source>
        <strain evidence="3">CBS 578.67</strain>
    </source>
</reference>
<evidence type="ECO:0000256" key="1">
    <source>
        <dbReference type="SAM" id="MobiDB-lite"/>
    </source>
</evidence>
<sequence length="1636" mass="181714">MSPANARARWKRLRCVLLCVKQFAEGKTGAKALAYGTLIPFEPGTWHRHKLERFQNAYNKAYGFVVVVVSLTQSCSQDFRTDTDLKLLMEIVQSVSIFARASYMSKLYICRSLECHVLHDGEVVFHQGDKIDLASGVYVILEGVVSVYANSKYEFGGVSYPTWFQSTHPAARDDEVQFGTCTKTASVGDVFGETALTGFLYRQSTVLAQSRAKVAFLSQSNFRRIMDQNESHWHPQHCILTIETEPHKRSLPQTRDAIAFLNHFRFFQAFPRDVIELLSHRLRHRTFKANDILCQQADADGKLIVVVAGRVLLYVQDTAEEARCRPYAPLAAATPVKVHAVSKPQLLLRPPSALLAEKVEYDATYGWCVGELGGGECFGEQGLATGLMPSATLRAISTTSAVILYQAELDQVLEQCGARPAMDRKPTDELAHLVALLQVPPMTRTPADARDIQAALVRCEGNVFFGQFSPVALNVIAYESTIRVADAGTILLQQDHTCDHMFVILHGTVNIHRLTAKRKQRRRSTCIRLELHHDHATPLPPATFGAEIFETCGQFLSSLPVGSAFGHSPVLTSSHSQSSFVVGRNLAKGGAATYDHSHGDAGTVSATLLCLPARFVKSLLRTLDDTLLYNPRLVLEQATKPDSILSMVKLANFLQHKPAFAALPEQTLARLLVAMQVGTGIASSSDWHQVVEVPYNRLLWEQGEKMCNAVIVVLSGSIMLVRSGHRGSVVDAMLKPSDTTDHKLVLNVARTANTVTLMNSTDQVTLCGAGDVIGSLGESDADWATAKPYAAMTTTETKVGILQWPRVYAPVPTVAKQCADILVLRTMQLQLLQELKDGSGSAAGEPTGIAEDINAAVTHLLALIEWKDKFPVPVQAHIAELFSFVRIDGGDPLFRQDDEAHALYIIVAGCVKMQVVRTSPYTSKKKQPIKRESTRSRQWTEPRKFVTSDVREDETIKMMQHTVKDSVSSPTTQLQPHAPPTAGHEPQLSKRQLHRHDAAAGDVEAKLGPGDVLGELALFRPGVRHRATATAETDTTVLVLTRMQYDHLLLHGRTNSTSLVVVRNPSERAREHWKLVIHYIVKNRSQRSHWPSVIEFARQKRIRLVMDIVKDVPAFQAIGHDDRMKVCERTLFQTYAPNAVVFEKGKPVERFFVIVTGSVDLIQVSGLLDGPSNLAAVDVDGGSAMKIRTLRDGEWFGEYEIIANEATRQIMAVTSDGVRLVAVYKGEFLAMWPTLQTMTERLRFLKQCDALGGVEDDRFCSIWYGIARHKFRRNDVIVAERDSATKAPESILWIEDGECVVYQSLTLVRSIKEKKSQEKDVRLEMQVATLTRGNVLFCEDATWKRSTLVATTQHVHVFVLTYPAHPTMLFRVVGKRGIAALRRIMRIENDFQQGQKEAATRLAVASEPKPIDSPILPLLKCVPVARLRGNRMKLPSFLLQRHVPTMDLTIMAPQRDEDGPPARPPLPSTPLWATSQPKPTSSMTGSFDVTPHASSSPRVTDAPPPCFSPMETAQVLRPKIRWEETENSAVRMQRALNQQIQEEAKLVHELDISPHLRLKQTKKDNFLRIKHGRPVLCPQDPFKLPVPNTFKPTLHAQKAPTRATPKRQLPHPPKPTTAHGPTRRRPVAPSSSSEAP</sequence>
<keyword evidence="5" id="KW-1185">Reference proteome</keyword>
<feature type="domain" description="Cyclic nucleotide-binding" evidence="2">
    <location>
        <begin position="266"/>
        <end position="413"/>
    </location>
</feature>
<feature type="domain" description="Cyclic nucleotide-binding" evidence="2">
    <location>
        <begin position="1005"/>
        <end position="1049"/>
    </location>
</feature>
<dbReference type="InterPro" id="IPR000595">
    <property type="entry name" value="cNMP-bd_dom"/>
</dbReference>
<feature type="compositionally biased region" description="Polar residues" evidence="1">
    <location>
        <begin position="965"/>
        <end position="975"/>
    </location>
</feature>
<dbReference type="EMBL" id="CAADRA010005459">
    <property type="protein sequence ID" value="VFT90041.1"/>
    <property type="molecule type" value="Genomic_DNA"/>
</dbReference>
<feature type="domain" description="Cyclic nucleotide-binding" evidence="2">
    <location>
        <begin position="1114"/>
        <end position="1228"/>
    </location>
</feature>
<dbReference type="EMBL" id="VJMH01005438">
    <property type="protein sequence ID" value="KAF0695988.1"/>
    <property type="molecule type" value="Genomic_DNA"/>
</dbReference>
<feature type="region of interest" description="Disordered" evidence="1">
    <location>
        <begin position="921"/>
        <end position="942"/>
    </location>
</feature>
<dbReference type="InterPro" id="IPR018490">
    <property type="entry name" value="cNMP-bd_dom_sf"/>
</dbReference>
<feature type="domain" description="Cyclic nucleotide-binding" evidence="2">
    <location>
        <begin position="97"/>
        <end position="226"/>
    </location>
</feature>
<dbReference type="Gene3D" id="2.60.120.10">
    <property type="entry name" value="Jelly Rolls"/>
    <property type="match status" value="6"/>
</dbReference>
<feature type="domain" description="Cyclic nucleotide-binding" evidence="2">
    <location>
        <begin position="878"/>
        <end position="913"/>
    </location>
</feature>
<feature type="region of interest" description="Disordered" evidence="1">
    <location>
        <begin position="1454"/>
        <end position="1506"/>
    </location>
</feature>
<evidence type="ECO:0000259" key="2">
    <source>
        <dbReference type="PROSITE" id="PS50042"/>
    </source>
</evidence>
<proteinExistence type="predicted"/>
<feature type="compositionally biased region" description="Polar residues" evidence="1">
    <location>
        <begin position="1471"/>
        <end position="1498"/>
    </location>
</feature>
<gene>
    <name evidence="4" type="primary">Aste57867_13201</name>
    <name evidence="3" type="ORF">As57867_013152</name>
    <name evidence="4" type="ORF">ASTE57867_13201</name>
</gene>
<feature type="compositionally biased region" description="Basic and acidic residues" evidence="1">
    <location>
        <begin position="929"/>
        <end position="942"/>
    </location>
</feature>
<dbReference type="PROSITE" id="PS50042">
    <property type="entry name" value="CNMP_BINDING_3"/>
    <property type="match status" value="5"/>
</dbReference>
<evidence type="ECO:0000313" key="3">
    <source>
        <dbReference type="EMBL" id="KAF0695988.1"/>
    </source>
</evidence>
<organism evidence="4 5">
    <name type="scientific">Aphanomyces stellatus</name>
    <dbReference type="NCBI Taxonomy" id="120398"/>
    <lineage>
        <taxon>Eukaryota</taxon>
        <taxon>Sar</taxon>
        <taxon>Stramenopiles</taxon>
        <taxon>Oomycota</taxon>
        <taxon>Saprolegniomycetes</taxon>
        <taxon>Saprolegniales</taxon>
        <taxon>Verrucalvaceae</taxon>
        <taxon>Aphanomyces</taxon>
    </lineage>
</organism>
<protein>
    <submittedName>
        <fullName evidence="4">Aste57867_13201 protein</fullName>
    </submittedName>
</protein>
<dbReference type="CDD" id="cd00038">
    <property type="entry name" value="CAP_ED"/>
    <property type="match status" value="3"/>
</dbReference>
<dbReference type="SMART" id="SM00100">
    <property type="entry name" value="cNMP"/>
    <property type="match status" value="3"/>
</dbReference>
<accession>A0A485KXT4</accession>
<feature type="region of interest" description="Disordered" evidence="1">
    <location>
        <begin position="962"/>
        <end position="997"/>
    </location>
</feature>
<dbReference type="InterPro" id="IPR014710">
    <property type="entry name" value="RmlC-like_jellyroll"/>
</dbReference>
<dbReference type="PANTHER" id="PTHR23011">
    <property type="entry name" value="CYCLIC NUCLEOTIDE-BINDING DOMAIN CONTAINING PROTEIN"/>
    <property type="match status" value="1"/>
</dbReference>
<name>A0A485KXT4_9STRA</name>
<dbReference type="SUPFAM" id="SSF51206">
    <property type="entry name" value="cAMP-binding domain-like"/>
    <property type="match status" value="5"/>
</dbReference>